<evidence type="ECO:0000256" key="3">
    <source>
        <dbReference type="ARBA" id="ARBA00022837"/>
    </source>
</evidence>
<comment type="caution">
    <text evidence="7">The sequence shown here is derived from an EMBL/GenBank/DDBJ whole genome shotgun (WGS) entry which is preliminary data.</text>
</comment>
<evidence type="ECO:0000256" key="1">
    <source>
        <dbReference type="ARBA" id="ARBA00001913"/>
    </source>
</evidence>
<evidence type="ECO:0000313" key="7">
    <source>
        <dbReference type="EMBL" id="RKF42093.1"/>
    </source>
</evidence>
<dbReference type="SUPFAM" id="SSF51445">
    <property type="entry name" value="(Trans)glycosidases"/>
    <property type="match status" value="1"/>
</dbReference>
<dbReference type="InterPro" id="IPR029486">
    <property type="entry name" value="GH97_N"/>
</dbReference>
<feature type="domain" description="Glycosyl-hydrolase 97 catalytic" evidence="4">
    <location>
        <begin position="286"/>
        <end position="433"/>
    </location>
</feature>
<dbReference type="PANTHER" id="PTHR35803">
    <property type="entry name" value="GLUCAN 1,4-ALPHA-GLUCOSIDASE SUSB-RELATED"/>
    <property type="match status" value="1"/>
</dbReference>
<dbReference type="InterPro" id="IPR013785">
    <property type="entry name" value="Aldolase_TIM"/>
</dbReference>
<organism evidence="7 8">
    <name type="scientific">Sphingobacterium siyangense</name>
    <dbReference type="NCBI Taxonomy" id="459529"/>
    <lineage>
        <taxon>Bacteria</taxon>
        <taxon>Pseudomonadati</taxon>
        <taxon>Bacteroidota</taxon>
        <taxon>Sphingobacteriia</taxon>
        <taxon>Sphingobacteriales</taxon>
        <taxon>Sphingobacteriaceae</taxon>
        <taxon>Sphingobacterium</taxon>
    </lineage>
</organism>
<dbReference type="Gene3D" id="2.70.98.10">
    <property type="match status" value="1"/>
</dbReference>
<evidence type="ECO:0008006" key="9">
    <source>
        <dbReference type="Google" id="ProtNLM"/>
    </source>
</evidence>
<evidence type="ECO:0000259" key="6">
    <source>
        <dbReference type="Pfam" id="PF14509"/>
    </source>
</evidence>
<keyword evidence="8" id="KW-1185">Reference proteome</keyword>
<dbReference type="Proteomes" id="UP000286402">
    <property type="component" value="Unassembled WGS sequence"/>
</dbReference>
<dbReference type="EMBL" id="MCAQ01000001">
    <property type="protein sequence ID" value="RKF42093.1"/>
    <property type="molecule type" value="Genomic_DNA"/>
</dbReference>
<dbReference type="InterPro" id="IPR029483">
    <property type="entry name" value="GH97_C"/>
</dbReference>
<evidence type="ECO:0000256" key="2">
    <source>
        <dbReference type="ARBA" id="ARBA00011245"/>
    </source>
</evidence>
<dbReference type="GO" id="GO:0030246">
    <property type="term" value="F:carbohydrate binding"/>
    <property type="evidence" value="ECO:0007669"/>
    <property type="project" value="InterPro"/>
</dbReference>
<proteinExistence type="predicted"/>
<dbReference type="Gene3D" id="3.20.20.70">
    <property type="entry name" value="Aldolase class I"/>
    <property type="match status" value="1"/>
</dbReference>
<dbReference type="Pfam" id="PF10566">
    <property type="entry name" value="Glyco_hydro_97"/>
    <property type="match status" value="1"/>
</dbReference>
<dbReference type="RefSeq" id="WP_120332494.1">
    <property type="nucleotide sequence ID" value="NZ_CP070350.1"/>
</dbReference>
<dbReference type="InterPro" id="IPR014718">
    <property type="entry name" value="GH-type_carb-bd"/>
</dbReference>
<dbReference type="InterPro" id="IPR019563">
    <property type="entry name" value="GH97_catalytic"/>
</dbReference>
<dbReference type="AlphaFoldDB" id="A0A420GAA9"/>
<dbReference type="InterPro" id="IPR017853">
    <property type="entry name" value="GH"/>
</dbReference>
<gene>
    <name evidence="7" type="ORF">BCY89_00935</name>
</gene>
<feature type="domain" description="Glycosyl-hydrolase 97 N-terminal" evidence="5">
    <location>
        <begin position="24"/>
        <end position="264"/>
    </location>
</feature>
<dbReference type="InterPro" id="IPR052720">
    <property type="entry name" value="Glycosyl_hydrolase_97"/>
</dbReference>
<reference evidence="7 8" key="1">
    <citation type="submission" date="2016-07" db="EMBL/GenBank/DDBJ databases">
        <title>Genome analysis of Sphingobacterium siyangense T12B17.</title>
        <authorList>
            <person name="Xu D."/>
            <person name="Su Y."/>
            <person name="Zheng S."/>
        </authorList>
    </citation>
    <scope>NUCLEOTIDE SEQUENCE [LARGE SCALE GENOMIC DNA]</scope>
    <source>
        <strain evidence="7 8">T12B17</strain>
    </source>
</reference>
<protein>
    <recommendedName>
        <fullName evidence="9">Alpha-glucosidase</fullName>
    </recommendedName>
</protein>
<keyword evidence="3" id="KW-0106">Calcium</keyword>
<feature type="domain" description="Glycosyl-hydrolase 97 C-terminal oligomerisation" evidence="6">
    <location>
        <begin position="533"/>
        <end position="627"/>
    </location>
</feature>
<dbReference type="PANTHER" id="PTHR35803:SF3">
    <property type="entry name" value="ALPHA-GLUCOSIDASE"/>
    <property type="match status" value="1"/>
</dbReference>
<dbReference type="Pfam" id="PF14508">
    <property type="entry name" value="GH97_N"/>
    <property type="match status" value="1"/>
</dbReference>
<sequence>MFRSILITLFISCAIIVQGQKLRLESPNKILSAEVHLASGNNTIHLSSASQTLTDIKVLDFDWTENIVQGNWQLIKSDKRTVSRKWKPLFGERNTIKNNYNEIELQLQSSGNHKKMRLYVRLYDEGIALKYGFDKNDFSGLTIKSESTAFHFSNDATTWVAGAAQSAYIKTTLSQLKGEFERPLLVNPAPQLFMAIGEAALVDFARMKFTYKADAKSYIVQSALSGPVALDKAAYESPWRYVMVGKTAGELVENNYFILNLNKPNEIADSSWIKPGKVLREVTLTTAGGIAAVDFAARNQIDYVEFDAGWYGPEESTAADASRVNVDPARSKGPLDLQSIIDYARKKNIGILLYVNKKALETQLDQILPIYQQWGIKGLKFGFVNVGSQQATAWLHEAIRKAAQYKLMVDVHDEYRPTGYSRTFPNLITQEGIRGDEESPSSEQSLITMFTRAIAGAGDYTNCYHAVRVTTKMGGKAAQMAKAVMLYSPWQFIYWYDRPADAPHKAGGAGGEHETLIDESENAVAFYRSLPVTWDETKVLKSAIGECGIIARRAGNRWYIAMLGAKVKQDIKIDLSFLGTPNRFKAQLWSQDEQGLAKNTVDKKEFGLTSKVFTITLEPNAGAVLILDKIK</sequence>
<evidence type="ECO:0000259" key="5">
    <source>
        <dbReference type="Pfam" id="PF14508"/>
    </source>
</evidence>
<comment type="cofactor">
    <cofactor evidence="1">
        <name>Ca(2+)</name>
        <dbReference type="ChEBI" id="CHEBI:29108"/>
    </cofactor>
</comment>
<dbReference type="Pfam" id="PF14509">
    <property type="entry name" value="GH97_C"/>
    <property type="match status" value="1"/>
</dbReference>
<name>A0A420GAA9_9SPHI</name>
<accession>A0A420GAA9</accession>
<evidence type="ECO:0000313" key="8">
    <source>
        <dbReference type="Proteomes" id="UP000286402"/>
    </source>
</evidence>
<evidence type="ECO:0000259" key="4">
    <source>
        <dbReference type="Pfam" id="PF10566"/>
    </source>
</evidence>
<comment type="subunit">
    <text evidence="2">Monomer.</text>
</comment>